<dbReference type="InParanoid" id="A0A5E4G7M8"/>
<dbReference type="Proteomes" id="UP000327085">
    <property type="component" value="Chromosome 5"/>
</dbReference>
<proteinExistence type="predicted"/>
<sequence length="134" mass="15334">MQKKHLFMYVQMHEELRVLDISKLLAWSSLDKSQRRRRPEFKLVHGSCFPDGRRLPTKMAFAYMIADSKSYIVGGRLPSQPPNLEVFACEPNPDDPEGLCKSNLPALSGPKLDPLCVGHRVSRRARRRKISSPF</sequence>
<gene>
    <name evidence="1" type="ORF">ALMOND_2B018355</name>
</gene>
<evidence type="ECO:0000313" key="2">
    <source>
        <dbReference type="Proteomes" id="UP000327085"/>
    </source>
</evidence>
<name>A0A5E4G7M8_PRUDU</name>
<accession>A0A5E4G7M8</accession>
<protein>
    <submittedName>
        <fullName evidence="1">PREDICTED: PRUPE_5G157900</fullName>
    </submittedName>
</protein>
<reference evidence="2" key="1">
    <citation type="journal article" date="2020" name="Plant J.">
        <title>Transposons played a major role in the diversification between the closely related almond and peach genomes: results from the almond genome sequence.</title>
        <authorList>
            <person name="Alioto T."/>
            <person name="Alexiou K.G."/>
            <person name="Bardil A."/>
            <person name="Barteri F."/>
            <person name="Castanera R."/>
            <person name="Cruz F."/>
            <person name="Dhingra A."/>
            <person name="Duval H."/>
            <person name="Fernandez I Marti A."/>
            <person name="Frias L."/>
            <person name="Galan B."/>
            <person name="Garcia J.L."/>
            <person name="Howad W."/>
            <person name="Gomez-Garrido J."/>
            <person name="Gut M."/>
            <person name="Julca I."/>
            <person name="Morata J."/>
            <person name="Puigdomenech P."/>
            <person name="Ribeca P."/>
            <person name="Rubio Cabetas M.J."/>
            <person name="Vlasova A."/>
            <person name="Wirthensohn M."/>
            <person name="Garcia-Mas J."/>
            <person name="Gabaldon T."/>
            <person name="Casacuberta J.M."/>
            <person name="Arus P."/>
        </authorList>
    </citation>
    <scope>NUCLEOTIDE SEQUENCE [LARGE SCALE GENOMIC DNA]</scope>
    <source>
        <strain evidence="2">cv. Texas</strain>
    </source>
</reference>
<dbReference type="AlphaFoldDB" id="A0A5E4G7M8"/>
<evidence type="ECO:0000313" key="1">
    <source>
        <dbReference type="EMBL" id="VVA35610.1"/>
    </source>
</evidence>
<dbReference type="Gramene" id="VVA35610">
    <property type="protein sequence ID" value="VVA35610"/>
    <property type="gene ID" value="Prudul26B018355"/>
</dbReference>
<organism evidence="1 2">
    <name type="scientific">Prunus dulcis</name>
    <name type="common">Almond</name>
    <name type="synonym">Amygdalus dulcis</name>
    <dbReference type="NCBI Taxonomy" id="3755"/>
    <lineage>
        <taxon>Eukaryota</taxon>
        <taxon>Viridiplantae</taxon>
        <taxon>Streptophyta</taxon>
        <taxon>Embryophyta</taxon>
        <taxon>Tracheophyta</taxon>
        <taxon>Spermatophyta</taxon>
        <taxon>Magnoliopsida</taxon>
        <taxon>eudicotyledons</taxon>
        <taxon>Gunneridae</taxon>
        <taxon>Pentapetalae</taxon>
        <taxon>rosids</taxon>
        <taxon>fabids</taxon>
        <taxon>Rosales</taxon>
        <taxon>Rosaceae</taxon>
        <taxon>Amygdaloideae</taxon>
        <taxon>Amygdaleae</taxon>
        <taxon>Prunus</taxon>
    </lineage>
</organism>
<dbReference type="EMBL" id="CABIKO010000398">
    <property type="protein sequence ID" value="VVA35610.1"/>
    <property type="molecule type" value="Genomic_DNA"/>
</dbReference>